<evidence type="ECO:0000259" key="2">
    <source>
        <dbReference type="Pfam" id="PF12000"/>
    </source>
</evidence>
<name>A0A6N8DNV4_RHOAC</name>
<dbReference type="SUPFAM" id="SSF53756">
    <property type="entry name" value="UDP-Glycosyltransferase/glycogen phosphorylase"/>
    <property type="match status" value="1"/>
</dbReference>
<dbReference type="OrthoDB" id="9793726at2"/>
<reference evidence="3 4" key="1">
    <citation type="submission" date="2019-11" db="EMBL/GenBank/DDBJ databases">
        <title>Whole-genome sequence of a Rhodoblastus acidophilus DSM 142.</title>
        <authorList>
            <person name="Kyndt J.A."/>
            <person name="Meyer T.E."/>
        </authorList>
    </citation>
    <scope>NUCLEOTIDE SEQUENCE [LARGE SCALE GENOMIC DNA]</scope>
    <source>
        <strain evidence="3 4">DSM 142</strain>
    </source>
</reference>
<dbReference type="InterPro" id="IPR022623">
    <property type="entry name" value="Glyco_trans_4"/>
</dbReference>
<dbReference type="Pfam" id="PF12000">
    <property type="entry name" value="Glyco_trans_4_3"/>
    <property type="match status" value="1"/>
</dbReference>
<sequence length="429" mass="47164">MKLLFVHNNFPAQFRNLATALAGDVRVQMAAIGSDTARAMPGVSLHRYADVAPHTPAHSFSRRFDGETRRAEQVLYAATRLANDGFIPDLILVHPGWGENLPLRAVFPKAKIVVYCEYYYRAEGGDVGFDPEFPSIGVDGAVALDCKNASTLLALASCDAALSPTRWQKSTFPQDFQHKITVIHEGVDTDLFAPDPGAVLNLGDGLRLTAADEIVTYSARSLEPIRGFHSFMRTLPRVLEARPGAKIVIVGDDGVSYGVPPRKHPTWKAALLDELRGRIDERRVLFLGRLPYADYRRVLQISSAHVYLTYPFVLSWSLLEAMSVGCLVIGSDTAPVREMIDGDNGLLAPMFDRDALAKTIVGALADPEAHAIRRVRARNFVRDHFDARGVCTPKLIEWIGGLAAPRRLHEPEVGLAFPPRVEALRASGR</sequence>
<organism evidence="3 4">
    <name type="scientific">Rhodoblastus acidophilus</name>
    <name type="common">Rhodopseudomonas acidophila</name>
    <dbReference type="NCBI Taxonomy" id="1074"/>
    <lineage>
        <taxon>Bacteria</taxon>
        <taxon>Pseudomonadati</taxon>
        <taxon>Pseudomonadota</taxon>
        <taxon>Alphaproteobacteria</taxon>
        <taxon>Hyphomicrobiales</taxon>
        <taxon>Rhodoblastaceae</taxon>
        <taxon>Rhodoblastus</taxon>
    </lineage>
</organism>
<evidence type="ECO:0000256" key="1">
    <source>
        <dbReference type="ARBA" id="ARBA00022679"/>
    </source>
</evidence>
<accession>A0A6N8DNV4</accession>
<protein>
    <submittedName>
        <fullName evidence="3">Glycosyltransferase</fullName>
    </submittedName>
</protein>
<proteinExistence type="predicted"/>
<dbReference type="Proteomes" id="UP000439113">
    <property type="component" value="Unassembled WGS sequence"/>
</dbReference>
<keyword evidence="1 3" id="KW-0808">Transferase</keyword>
<dbReference type="EMBL" id="WNKS01000012">
    <property type="protein sequence ID" value="MTV31998.1"/>
    <property type="molecule type" value="Genomic_DNA"/>
</dbReference>
<dbReference type="GO" id="GO:0009103">
    <property type="term" value="P:lipopolysaccharide biosynthetic process"/>
    <property type="evidence" value="ECO:0007669"/>
    <property type="project" value="TreeGrafter"/>
</dbReference>
<evidence type="ECO:0000313" key="3">
    <source>
        <dbReference type="EMBL" id="MTV31998.1"/>
    </source>
</evidence>
<dbReference type="PANTHER" id="PTHR46401:SF2">
    <property type="entry name" value="GLYCOSYLTRANSFERASE WBBK-RELATED"/>
    <property type="match status" value="1"/>
</dbReference>
<dbReference type="Pfam" id="PF13692">
    <property type="entry name" value="Glyco_trans_1_4"/>
    <property type="match status" value="1"/>
</dbReference>
<dbReference type="GO" id="GO:0016757">
    <property type="term" value="F:glycosyltransferase activity"/>
    <property type="evidence" value="ECO:0007669"/>
    <property type="project" value="TreeGrafter"/>
</dbReference>
<comment type="caution">
    <text evidence="3">The sequence shown here is derived from an EMBL/GenBank/DDBJ whole genome shotgun (WGS) entry which is preliminary data.</text>
</comment>
<dbReference type="AlphaFoldDB" id="A0A6N8DNV4"/>
<feature type="domain" description="Glycosyl transferase family 4" evidence="2">
    <location>
        <begin position="28"/>
        <end position="191"/>
    </location>
</feature>
<dbReference type="PANTHER" id="PTHR46401">
    <property type="entry name" value="GLYCOSYLTRANSFERASE WBBK-RELATED"/>
    <property type="match status" value="1"/>
</dbReference>
<dbReference type="Gene3D" id="3.40.50.2000">
    <property type="entry name" value="Glycogen Phosphorylase B"/>
    <property type="match status" value="2"/>
</dbReference>
<gene>
    <name evidence="3" type="ORF">GJ654_13480</name>
</gene>
<evidence type="ECO:0000313" key="4">
    <source>
        <dbReference type="Proteomes" id="UP000439113"/>
    </source>
</evidence>
<dbReference type="RefSeq" id="WP_155446689.1">
    <property type="nucleotide sequence ID" value="NZ_JAOQNR010000013.1"/>
</dbReference>